<dbReference type="RefSeq" id="WP_187752512.1">
    <property type="nucleotide sequence ID" value="NZ_CP060828.1"/>
</dbReference>
<dbReference type="KEGG" id="sroi:IAG44_05060"/>
<evidence type="ECO:0000313" key="2">
    <source>
        <dbReference type="EMBL" id="QNP75591.1"/>
    </source>
</evidence>
<feature type="transmembrane region" description="Helical" evidence="1">
    <location>
        <begin position="24"/>
        <end position="49"/>
    </location>
</feature>
<keyword evidence="3" id="KW-1185">Reference proteome</keyword>
<dbReference type="Proteomes" id="UP000516052">
    <property type="component" value="Chromosome"/>
</dbReference>
<dbReference type="EMBL" id="CP060828">
    <property type="protein sequence ID" value="QNP75591.1"/>
    <property type="molecule type" value="Genomic_DNA"/>
</dbReference>
<dbReference type="AlphaFoldDB" id="A0A7H0IS25"/>
<organism evidence="2 3">
    <name type="scientific">Streptomyces roseirectus</name>
    <dbReference type="NCBI Taxonomy" id="2768066"/>
    <lineage>
        <taxon>Bacteria</taxon>
        <taxon>Bacillati</taxon>
        <taxon>Actinomycetota</taxon>
        <taxon>Actinomycetes</taxon>
        <taxon>Kitasatosporales</taxon>
        <taxon>Streptomycetaceae</taxon>
        <taxon>Streptomyces</taxon>
    </lineage>
</organism>
<dbReference type="InterPro" id="IPR039708">
    <property type="entry name" value="MT1774/Rv1733c-like"/>
</dbReference>
<keyword evidence="1" id="KW-0812">Transmembrane</keyword>
<accession>A0A7H0IS25</accession>
<keyword evidence="1" id="KW-0472">Membrane</keyword>
<evidence type="ECO:0000313" key="3">
    <source>
        <dbReference type="Proteomes" id="UP000516052"/>
    </source>
</evidence>
<dbReference type="PANTHER" id="PTHR42305">
    <property type="entry name" value="MEMBRANE PROTEIN RV1733C-RELATED"/>
    <property type="match status" value="1"/>
</dbReference>
<gene>
    <name evidence="2" type="ORF">IAG44_05060</name>
</gene>
<keyword evidence="1" id="KW-1133">Transmembrane helix</keyword>
<evidence type="ECO:0000256" key="1">
    <source>
        <dbReference type="SAM" id="Phobius"/>
    </source>
</evidence>
<proteinExistence type="predicted"/>
<sequence>MRAIGGLWRWRHNPVRRTTDLVEAWVAAGALLLVLVVAPVAGTVVGSFVQDALLRSVRDQQSTRFEITATVVKELKANAFVTDPDAVSGRDARSRVEADWTAPDGSAHHGPVTAALDTPHPGDRFALWTDGEGRPMSRPLDAATANTHAVLAGVGAALCAAGLVEGARRTIVWSMVRRRYARWDQAWDRAGPDWGRTGTGS</sequence>
<dbReference type="PANTHER" id="PTHR42305:SF1">
    <property type="entry name" value="MEMBRANE PROTEIN RV1733C-RELATED"/>
    <property type="match status" value="1"/>
</dbReference>
<name>A0A7H0IS25_9ACTN</name>
<reference evidence="2 3" key="1">
    <citation type="submission" date="2020-08" db="EMBL/GenBank/DDBJ databases">
        <title>A novel species.</title>
        <authorList>
            <person name="Gao J."/>
        </authorList>
    </citation>
    <scope>NUCLEOTIDE SEQUENCE [LARGE SCALE GENOMIC DNA]</scope>
    <source>
        <strain evidence="2 3">CRXT-G-22</strain>
    </source>
</reference>
<protein>
    <submittedName>
        <fullName evidence="2">Uncharacterized protein</fullName>
    </submittedName>
</protein>